<name>A0ABX2T5P3_9PROT</name>
<evidence type="ECO:0000313" key="3">
    <source>
        <dbReference type="Proteomes" id="UP000584642"/>
    </source>
</evidence>
<protein>
    <submittedName>
        <fullName evidence="2">Porin</fullName>
    </submittedName>
</protein>
<gene>
    <name evidence="2" type="ORF">HND93_07930</name>
</gene>
<keyword evidence="3" id="KW-1185">Reference proteome</keyword>
<sequence length="265" mass="28899">MGRFHATLIVVPLAITFVGPVRADDVYEREQSWDSLQSREAVDQLDRGYLHVDGGWGDLEVGRTDGVRQRLVPTGASTLTPSLGDGSAKLAYYAPMAHGLRLGVSYAPLPRGEAAEPDPLNTRHMVEAAVGKLLDIGGARARFSAGVSRAEVRSGSWRVPKRSWIVGAQVAWDELRIAADLRERLTAAGDTIRSWSSGVALLADAWKLKVQLNRSWTGEDPAVDRLRADASYSVSQHWQIRADAGRTDDGCRADTIVRLATRIAF</sequence>
<comment type="caution">
    <text evidence="2">The sequence shown here is derived from an EMBL/GenBank/DDBJ whole genome shotgun (WGS) entry which is preliminary data.</text>
</comment>
<evidence type="ECO:0000313" key="2">
    <source>
        <dbReference type="EMBL" id="NYZ19637.1"/>
    </source>
</evidence>
<dbReference type="Pfam" id="PF13609">
    <property type="entry name" value="Porin_4"/>
    <property type="match status" value="1"/>
</dbReference>
<dbReference type="InterPro" id="IPR023614">
    <property type="entry name" value="Porin_dom_sf"/>
</dbReference>
<reference evidence="2 3" key="1">
    <citation type="submission" date="2020-05" db="EMBL/GenBank/DDBJ databases">
        <title>Azospirillum oleiclasticum sp. nov, a nitrogen-fixing and heavy crude oil-emulsifying bacterium isolated from the crude oil of Yumen Oilfield.</title>
        <authorList>
            <person name="Wu D."/>
            <person name="Cai M."/>
            <person name="Zhang X."/>
        </authorList>
    </citation>
    <scope>NUCLEOTIDE SEQUENCE [LARGE SCALE GENOMIC DNA]</scope>
    <source>
        <strain evidence="2 3">ROY-1-1-2</strain>
    </source>
</reference>
<dbReference type="RefSeq" id="WP_180281412.1">
    <property type="nucleotide sequence ID" value="NZ_JABFDB010000004.1"/>
</dbReference>
<dbReference type="SUPFAM" id="SSF56935">
    <property type="entry name" value="Porins"/>
    <property type="match status" value="1"/>
</dbReference>
<proteinExistence type="predicted"/>
<accession>A0ABX2T5P3</accession>
<dbReference type="InterPro" id="IPR033900">
    <property type="entry name" value="Gram_neg_porin_domain"/>
</dbReference>
<organism evidence="2 3">
    <name type="scientific">Azospirillum oleiclasticum</name>
    <dbReference type="NCBI Taxonomy" id="2735135"/>
    <lineage>
        <taxon>Bacteria</taxon>
        <taxon>Pseudomonadati</taxon>
        <taxon>Pseudomonadota</taxon>
        <taxon>Alphaproteobacteria</taxon>
        <taxon>Rhodospirillales</taxon>
        <taxon>Azospirillaceae</taxon>
        <taxon>Azospirillum</taxon>
    </lineage>
</organism>
<dbReference type="Proteomes" id="UP000584642">
    <property type="component" value="Unassembled WGS sequence"/>
</dbReference>
<dbReference type="Gene3D" id="2.40.160.10">
    <property type="entry name" value="Porin"/>
    <property type="match status" value="1"/>
</dbReference>
<evidence type="ECO:0000259" key="1">
    <source>
        <dbReference type="Pfam" id="PF13609"/>
    </source>
</evidence>
<dbReference type="EMBL" id="JABFDB010000004">
    <property type="protein sequence ID" value="NYZ19637.1"/>
    <property type="molecule type" value="Genomic_DNA"/>
</dbReference>
<feature type="domain" description="Porin" evidence="1">
    <location>
        <begin position="44"/>
        <end position="248"/>
    </location>
</feature>